<name>A0A3E3J6C7_9FIRM</name>
<gene>
    <name evidence="2" type="ORF">DWY69_00860</name>
</gene>
<dbReference type="OrthoDB" id="9804799at2"/>
<proteinExistence type="predicted"/>
<dbReference type="AlphaFoldDB" id="A0A3E3J6C7"/>
<evidence type="ECO:0000256" key="1">
    <source>
        <dbReference type="SAM" id="SignalP"/>
    </source>
</evidence>
<comment type="caution">
    <text evidence="2">The sequence shown here is derived from an EMBL/GenBank/DDBJ whole genome shotgun (WGS) entry which is preliminary data.</text>
</comment>
<dbReference type="RefSeq" id="WP_117530450.1">
    <property type="nucleotide sequence ID" value="NZ_JBKUNB010000021.1"/>
</dbReference>
<dbReference type="Proteomes" id="UP000261166">
    <property type="component" value="Unassembled WGS sequence"/>
</dbReference>
<reference evidence="2 3" key="1">
    <citation type="submission" date="2018-08" db="EMBL/GenBank/DDBJ databases">
        <title>A genome reference for cultivated species of the human gut microbiota.</title>
        <authorList>
            <person name="Zou Y."/>
            <person name="Xue W."/>
            <person name="Luo G."/>
        </authorList>
    </citation>
    <scope>NUCLEOTIDE SEQUENCE [LARGE SCALE GENOMIC DNA]</scope>
    <source>
        <strain evidence="2 3">AF26-4BH</strain>
    </source>
</reference>
<organism evidence="2 3">
    <name type="scientific">Eisenbergiella massiliensis</name>
    <dbReference type="NCBI Taxonomy" id="1720294"/>
    <lineage>
        <taxon>Bacteria</taxon>
        <taxon>Bacillati</taxon>
        <taxon>Bacillota</taxon>
        <taxon>Clostridia</taxon>
        <taxon>Lachnospirales</taxon>
        <taxon>Lachnospiraceae</taxon>
        <taxon>Eisenbergiella</taxon>
    </lineage>
</organism>
<feature type="signal peptide" evidence="1">
    <location>
        <begin position="1"/>
        <end position="20"/>
    </location>
</feature>
<protein>
    <recommendedName>
        <fullName evidence="4">Lipoprotein</fullName>
    </recommendedName>
</protein>
<dbReference type="PROSITE" id="PS51257">
    <property type="entry name" value="PROKAR_LIPOPROTEIN"/>
    <property type="match status" value="1"/>
</dbReference>
<accession>A0A3E3J6C7</accession>
<keyword evidence="1" id="KW-0732">Signal</keyword>
<evidence type="ECO:0000313" key="2">
    <source>
        <dbReference type="EMBL" id="RGE74551.1"/>
    </source>
</evidence>
<sequence>MKKILSITFLLMFCIMAACTKEKAGAGPEFITFPAYEEENPACLQYVDEINNTDEFQVSVSFPGTWTLKSERPDVGAVIPGDFYTPLYIYEEDALIGYIGFNKFEPYTGEIPKEQYYQTVYPSLRLSSLFFWDPYTAVNTTDTGETGVADIWYLDPEKLDNHPGANAEVPQLNTVGILSYDTELKVYIGIAFMPGKIEREQAAEIAQTVSLLPAGEK</sequence>
<feature type="chain" id="PRO_5039319016" description="Lipoprotein" evidence="1">
    <location>
        <begin position="21"/>
        <end position="217"/>
    </location>
</feature>
<dbReference type="EMBL" id="QVLU01000001">
    <property type="protein sequence ID" value="RGE74551.1"/>
    <property type="molecule type" value="Genomic_DNA"/>
</dbReference>
<evidence type="ECO:0008006" key="4">
    <source>
        <dbReference type="Google" id="ProtNLM"/>
    </source>
</evidence>
<evidence type="ECO:0000313" key="3">
    <source>
        <dbReference type="Proteomes" id="UP000261166"/>
    </source>
</evidence>